<dbReference type="PANTHER" id="PTHR11786">
    <property type="entry name" value="N-HYDROXYARYLAMINE O-ACETYLTRANSFERASE"/>
    <property type="match status" value="1"/>
</dbReference>
<dbReference type="InterPro" id="IPR001447">
    <property type="entry name" value="Arylamine_N-AcTrfase"/>
</dbReference>
<dbReference type="AlphaFoldDB" id="Q0UMQ5"/>
<dbReference type="InParanoid" id="Q0UMQ5"/>
<reference evidence="3" key="1">
    <citation type="journal article" date="2007" name="Plant Cell">
        <title>Dothideomycete-plant interactions illuminated by genome sequencing and EST analysis of the wheat pathogen Stagonospora nodorum.</title>
        <authorList>
            <person name="Hane J.K."/>
            <person name="Lowe R.G."/>
            <person name="Solomon P.S."/>
            <person name="Tan K.C."/>
            <person name="Schoch C.L."/>
            <person name="Spatafora J.W."/>
            <person name="Crous P.W."/>
            <person name="Kodira C."/>
            <person name="Birren B.W."/>
            <person name="Galagan J.E."/>
            <person name="Torriani S.F."/>
            <person name="McDonald B.A."/>
            <person name="Oliver R.P."/>
        </authorList>
    </citation>
    <scope>NUCLEOTIDE SEQUENCE [LARGE SCALE GENOMIC DNA]</scope>
    <source>
        <strain evidence="3">SN15 / ATCC MYA-4574 / FGSC 10173</strain>
    </source>
</reference>
<dbReference type="KEGG" id="pno:SNOG_06959"/>
<accession>Q0UMQ5</accession>
<dbReference type="GO" id="GO:0016407">
    <property type="term" value="F:acetyltransferase activity"/>
    <property type="evidence" value="ECO:0007669"/>
    <property type="project" value="InterPro"/>
</dbReference>
<dbReference type="eggNOG" id="ENOG502RD0D">
    <property type="taxonomic scope" value="Eukaryota"/>
</dbReference>
<dbReference type="InterPro" id="IPR038765">
    <property type="entry name" value="Papain-like_cys_pep_sf"/>
</dbReference>
<dbReference type="EMBL" id="CH445334">
    <property type="protein sequence ID" value="EAT85610.2"/>
    <property type="molecule type" value="Genomic_DNA"/>
</dbReference>
<protein>
    <submittedName>
        <fullName evidence="2">Uncharacterized protein</fullName>
    </submittedName>
</protein>
<dbReference type="Gene3D" id="3.30.2140.20">
    <property type="match status" value="1"/>
</dbReference>
<dbReference type="SUPFAM" id="SSF54001">
    <property type="entry name" value="Cysteine proteinases"/>
    <property type="match status" value="1"/>
</dbReference>
<organism evidence="2 3">
    <name type="scientific">Phaeosphaeria nodorum (strain SN15 / ATCC MYA-4574 / FGSC 10173)</name>
    <name type="common">Glume blotch fungus</name>
    <name type="synonym">Parastagonospora nodorum</name>
    <dbReference type="NCBI Taxonomy" id="321614"/>
    <lineage>
        <taxon>Eukaryota</taxon>
        <taxon>Fungi</taxon>
        <taxon>Dikarya</taxon>
        <taxon>Ascomycota</taxon>
        <taxon>Pezizomycotina</taxon>
        <taxon>Dothideomycetes</taxon>
        <taxon>Pleosporomycetidae</taxon>
        <taxon>Pleosporales</taxon>
        <taxon>Pleosporineae</taxon>
        <taxon>Phaeosphaeriaceae</taxon>
        <taxon>Parastagonospora</taxon>
    </lineage>
</organism>
<sequence>MDIMVTHYFKYKGRPYFKLHFIQSGARSVELPVMAQPSVFSEDQISAFLNYIGLPPSLQQQRYTGDASKDIHFLTQLHIHAISTVPYENLWLHYNPTHTNNINPNDTYTSIVTNNRGRGGYCFQVSIFLNHILRGLGFPAYLSPVRIRYRVDGIPQGNYSGWVHLVNVVTLTDGSKWALDVGFGGDGPTAPIQLVHNHISTNLGNQEVRLWRDWIPTQLHRTAETKLWIYQYRNGVEQEWNSFYAFGETEAMEADFFNLNWYTGSHPESFQTFTCIIVKFLRREKGDGSGDQEIYGKRMLVNGVVKENLGGKTAIREDCRTEEERVRSLEEWFGMKLTEEERAGIRGWGTELKGDGSEGVIARQAQSKEVWEIKRGKEWRHHW</sequence>
<evidence type="ECO:0000313" key="2">
    <source>
        <dbReference type="EMBL" id="EAT85610.2"/>
    </source>
</evidence>
<evidence type="ECO:0000313" key="3">
    <source>
        <dbReference type="Proteomes" id="UP000001055"/>
    </source>
</evidence>
<evidence type="ECO:0000256" key="1">
    <source>
        <dbReference type="ARBA" id="ARBA00006547"/>
    </source>
</evidence>
<name>Q0UMQ5_PHANO</name>
<dbReference type="PANTHER" id="PTHR11786:SF0">
    <property type="entry name" value="ARYLAMINE N-ACETYLTRANSFERASE 4-RELATED"/>
    <property type="match status" value="1"/>
</dbReference>
<dbReference type="Pfam" id="PF00797">
    <property type="entry name" value="Acetyltransf_2"/>
    <property type="match status" value="1"/>
</dbReference>
<dbReference type="InterPro" id="IPR053710">
    <property type="entry name" value="Arylamine_NAT_domain_sf"/>
</dbReference>
<dbReference type="VEuPathDB" id="FungiDB:JI435_069590"/>
<proteinExistence type="inferred from homology"/>
<dbReference type="GeneID" id="5974206"/>
<dbReference type="RefSeq" id="XP_001797316.1">
    <property type="nucleotide sequence ID" value="XM_001797264.1"/>
</dbReference>
<dbReference type="HOGENOM" id="CLU_049918_2_0_1"/>
<comment type="similarity">
    <text evidence="1">Belongs to the arylamine N-acetyltransferase family.</text>
</comment>
<dbReference type="Proteomes" id="UP000001055">
    <property type="component" value="Unassembled WGS sequence"/>
</dbReference>
<gene>
    <name evidence="2" type="ORF">SNOG_06959</name>
</gene>